<evidence type="ECO:0000256" key="1">
    <source>
        <dbReference type="SAM" id="MobiDB-lite"/>
    </source>
</evidence>
<protein>
    <recommendedName>
        <fullName evidence="5">Lipoprotein</fullName>
    </recommendedName>
</protein>
<dbReference type="EMBL" id="NMWT01000009">
    <property type="protein sequence ID" value="PLS29107.1"/>
    <property type="molecule type" value="Genomic_DNA"/>
</dbReference>
<feature type="compositionally biased region" description="Low complexity" evidence="1">
    <location>
        <begin position="234"/>
        <end position="285"/>
    </location>
</feature>
<keyword evidence="4" id="KW-1185">Reference proteome</keyword>
<dbReference type="AlphaFoldDB" id="A0A2N5J4J2"/>
<evidence type="ECO:0000313" key="4">
    <source>
        <dbReference type="Proteomes" id="UP000235034"/>
    </source>
</evidence>
<keyword evidence="2" id="KW-0732">Signal</keyword>
<proteinExistence type="predicted"/>
<organism evidence="3 4">
    <name type="scientific">Bifidobacterium parmae</name>
    <dbReference type="NCBI Taxonomy" id="361854"/>
    <lineage>
        <taxon>Bacteria</taxon>
        <taxon>Bacillati</taxon>
        <taxon>Actinomycetota</taxon>
        <taxon>Actinomycetes</taxon>
        <taxon>Bifidobacteriales</taxon>
        <taxon>Bifidobacteriaceae</taxon>
        <taxon>Bifidobacterium</taxon>
    </lineage>
</organism>
<feature type="region of interest" description="Disordered" evidence="1">
    <location>
        <begin position="234"/>
        <end position="290"/>
    </location>
</feature>
<evidence type="ECO:0008006" key="5">
    <source>
        <dbReference type="Google" id="ProtNLM"/>
    </source>
</evidence>
<comment type="caution">
    <text evidence="3">The sequence shown here is derived from an EMBL/GenBank/DDBJ whole genome shotgun (WGS) entry which is preliminary data.</text>
</comment>
<evidence type="ECO:0000256" key="2">
    <source>
        <dbReference type="SAM" id="SignalP"/>
    </source>
</evidence>
<accession>A0A2N5J4J2</accession>
<reference evidence="3 4" key="1">
    <citation type="submission" date="2017-07" db="EMBL/GenBank/DDBJ databases">
        <title>Bifidobacterium novel species.</title>
        <authorList>
            <person name="Lugli G.A."/>
            <person name="Milani C."/>
            <person name="Duranti S."/>
            <person name="Mangifesta M."/>
        </authorList>
    </citation>
    <scope>NUCLEOTIDE SEQUENCE [LARGE SCALE GENOMIC DNA]</scope>
    <source>
        <strain evidence="3 4">77</strain>
    </source>
</reference>
<gene>
    <name evidence="3" type="ORF">Uis4E_0841</name>
</gene>
<feature type="chain" id="PRO_5014762686" description="Lipoprotein" evidence="2">
    <location>
        <begin position="22"/>
        <end position="319"/>
    </location>
</feature>
<name>A0A2N5J4J2_9BIFI</name>
<dbReference type="Proteomes" id="UP000235034">
    <property type="component" value="Unassembled WGS sequence"/>
</dbReference>
<sequence length="319" mass="31671">MSRLAAIATACALVAPLAGCAAPHLESRNADASKLGTCESAYLAAQTGTPALSDGYAAMPAMMRYLVTRAAGEAWITVASACTSRFAEGAMRSAQVSYAAETLGAALGVASPTPPTVDYGEVVRLDAGADALSAMSLAEDRAGFALEVLAARGVDNATLAASDNHKTAAQRLFSLSGASKDPRRKVYAVDQLIAHPDTIEDAAAPGVTAPTVAVIEMDCARAYLDAMGGADDGATGDSAAGSGAAGSSEAAGSSGTSGSSGASGSSSEASDAGASDSGASGTTASPSRKTLDWLARMAAARAWRAMELGYPSADSVLFR</sequence>
<feature type="signal peptide" evidence="2">
    <location>
        <begin position="1"/>
        <end position="21"/>
    </location>
</feature>
<evidence type="ECO:0000313" key="3">
    <source>
        <dbReference type="EMBL" id="PLS29107.1"/>
    </source>
</evidence>